<name>A0A076N7Y7_AMYME</name>
<dbReference type="Proteomes" id="UP000062973">
    <property type="component" value="Chromosome"/>
</dbReference>
<evidence type="ECO:0000256" key="1">
    <source>
        <dbReference type="ARBA" id="ARBA00004141"/>
    </source>
</evidence>
<dbReference type="Pfam" id="PF00324">
    <property type="entry name" value="AA_permease"/>
    <property type="match status" value="1"/>
</dbReference>
<evidence type="ECO:0000256" key="3">
    <source>
        <dbReference type="ARBA" id="ARBA00022989"/>
    </source>
</evidence>
<dbReference type="PIRSF" id="PIRSF006060">
    <property type="entry name" value="AA_transporter"/>
    <property type="match status" value="1"/>
</dbReference>
<dbReference type="AlphaFoldDB" id="A0A076N7Y7"/>
<dbReference type="PATRIC" id="fig|1068978.7.peg.6476"/>
<sequence>MTDTPDTLTQVSPTSPTHPTAKLSGRLNTPKLILTVLALASPLASVSGWMPLVISEGNGAGSPLVFVFVTLAFLLFSVGFTTMVRNFPRTGAFYAYITGGLGRPAGLGASFIAMLAYLALLVGNYAFFSTAFATLLTSFTSALEFVPWCLWGLLLWSIVSTLGHFNVELSGKVLSIMMIIEVVLVMTFNVAVAATGGPNGWQVQSFTPGAFLSGSLGIGVLFACACFTGFEATAIYRTEVKDPQRTIPRATYLGVALIGMFYVMSSWALVTFYGPADAAGAATDNPSGLFEAGLRFYTGNVMAEIMICMVVTSILASTLSSHNPLARYIFALSRDGVFPARFGAVHPKHKSPANASLLVAAVGLAIILIAFLSRVDAIKFYSWMFGIAAYALLLLMSATCLAVIVYFRRNAHDESMWATTIAPGLGLLSLVSMLCVVAVYFPLLIGGSTVLGSLLQLGIAAIALSGVGLAVYLRRARPHAYTHIGGETPELAADPV</sequence>
<feature type="transmembrane region" description="Helical" evidence="6">
    <location>
        <begin position="145"/>
        <end position="167"/>
    </location>
</feature>
<feature type="domain" description="Amino acid permease/ SLC12A" evidence="7">
    <location>
        <begin position="52"/>
        <end position="448"/>
    </location>
</feature>
<proteinExistence type="predicted"/>
<feature type="transmembrane region" description="Helical" evidence="6">
    <location>
        <begin position="251"/>
        <end position="274"/>
    </location>
</feature>
<keyword evidence="4 6" id="KW-0472">Membrane</keyword>
<feature type="transmembrane region" description="Helical" evidence="6">
    <location>
        <begin position="64"/>
        <end position="84"/>
    </location>
</feature>
<feature type="compositionally biased region" description="Polar residues" evidence="5">
    <location>
        <begin position="1"/>
        <end position="18"/>
    </location>
</feature>
<comment type="subcellular location">
    <subcellularLocation>
        <location evidence="1">Membrane</location>
        <topology evidence="1">Multi-pass membrane protein</topology>
    </subcellularLocation>
</comment>
<dbReference type="RefSeq" id="WP_017984958.1">
    <property type="nucleotide sequence ID" value="NZ_AQUL01000001.1"/>
</dbReference>
<keyword evidence="9" id="KW-1185">Reference proteome</keyword>
<dbReference type="eggNOG" id="COG0531">
    <property type="taxonomic scope" value="Bacteria"/>
</dbReference>
<reference evidence="8 9" key="1">
    <citation type="submission" date="2014-07" db="EMBL/GenBank/DDBJ databases">
        <title>Whole Genome Sequence of the Amycolatopsis methanolica 239.</title>
        <authorList>
            <person name="Tang B."/>
        </authorList>
    </citation>
    <scope>NUCLEOTIDE SEQUENCE [LARGE SCALE GENOMIC DNA]</scope>
    <source>
        <strain evidence="8 9">239</strain>
    </source>
</reference>
<dbReference type="KEGG" id="amq:AMETH_6030"/>
<dbReference type="InterPro" id="IPR004841">
    <property type="entry name" value="AA-permease/SLC12A_dom"/>
</dbReference>
<evidence type="ECO:0000313" key="9">
    <source>
        <dbReference type="Proteomes" id="UP000062973"/>
    </source>
</evidence>
<feature type="transmembrane region" description="Helical" evidence="6">
    <location>
        <begin position="381"/>
        <end position="407"/>
    </location>
</feature>
<dbReference type="Gene3D" id="1.20.1740.10">
    <property type="entry name" value="Amino acid/polyamine transporter I"/>
    <property type="match status" value="1"/>
</dbReference>
<keyword evidence="2 6" id="KW-0812">Transmembrane</keyword>
<evidence type="ECO:0000256" key="2">
    <source>
        <dbReference type="ARBA" id="ARBA00022692"/>
    </source>
</evidence>
<evidence type="ECO:0000259" key="7">
    <source>
        <dbReference type="Pfam" id="PF00324"/>
    </source>
</evidence>
<feature type="transmembrane region" description="Helical" evidence="6">
    <location>
        <begin position="419"/>
        <end position="441"/>
    </location>
</feature>
<dbReference type="STRING" id="1068978.AMETH_6030"/>
<protein>
    <submittedName>
        <fullName evidence="8">Amino acid transporter</fullName>
    </submittedName>
</protein>
<feature type="transmembrane region" description="Helical" evidence="6">
    <location>
        <begin position="453"/>
        <end position="473"/>
    </location>
</feature>
<dbReference type="HOGENOM" id="CLU_007946_20_1_11"/>
<keyword evidence="3 6" id="KW-1133">Transmembrane helix</keyword>
<feature type="transmembrane region" description="Helical" evidence="6">
    <location>
        <begin position="32"/>
        <end position="52"/>
    </location>
</feature>
<feature type="transmembrane region" description="Helical" evidence="6">
    <location>
        <begin position="294"/>
        <end position="319"/>
    </location>
</feature>
<dbReference type="GO" id="GO:0055085">
    <property type="term" value="P:transmembrane transport"/>
    <property type="evidence" value="ECO:0007669"/>
    <property type="project" value="InterPro"/>
</dbReference>
<gene>
    <name evidence="8" type="ORF">AMETH_6030</name>
</gene>
<feature type="transmembrane region" description="Helical" evidence="6">
    <location>
        <begin position="174"/>
        <end position="194"/>
    </location>
</feature>
<dbReference type="PANTHER" id="PTHR42770:SF16">
    <property type="entry name" value="AMINO ACID PERMEASE"/>
    <property type="match status" value="1"/>
</dbReference>
<feature type="transmembrane region" description="Helical" evidence="6">
    <location>
        <begin position="355"/>
        <end position="375"/>
    </location>
</feature>
<evidence type="ECO:0000256" key="6">
    <source>
        <dbReference type="SAM" id="Phobius"/>
    </source>
</evidence>
<dbReference type="InterPro" id="IPR050367">
    <property type="entry name" value="APC_superfamily"/>
</dbReference>
<dbReference type="EMBL" id="CP009110">
    <property type="protein sequence ID" value="AIJ26122.1"/>
    <property type="molecule type" value="Genomic_DNA"/>
</dbReference>
<feature type="transmembrane region" description="Helical" evidence="6">
    <location>
        <begin position="206"/>
        <end position="230"/>
    </location>
</feature>
<feature type="region of interest" description="Disordered" evidence="5">
    <location>
        <begin position="1"/>
        <end position="24"/>
    </location>
</feature>
<evidence type="ECO:0000313" key="8">
    <source>
        <dbReference type="EMBL" id="AIJ26122.1"/>
    </source>
</evidence>
<accession>A0A076N7Y7</accession>
<feature type="transmembrane region" description="Helical" evidence="6">
    <location>
        <begin position="105"/>
        <end position="125"/>
    </location>
</feature>
<evidence type="ECO:0000256" key="4">
    <source>
        <dbReference type="ARBA" id="ARBA00023136"/>
    </source>
</evidence>
<evidence type="ECO:0000256" key="5">
    <source>
        <dbReference type="SAM" id="MobiDB-lite"/>
    </source>
</evidence>
<organism evidence="8 9">
    <name type="scientific">Amycolatopsis methanolica 239</name>
    <dbReference type="NCBI Taxonomy" id="1068978"/>
    <lineage>
        <taxon>Bacteria</taxon>
        <taxon>Bacillati</taxon>
        <taxon>Actinomycetota</taxon>
        <taxon>Actinomycetes</taxon>
        <taxon>Pseudonocardiales</taxon>
        <taxon>Pseudonocardiaceae</taxon>
        <taxon>Amycolatopsis</taxon>
        <taxon>Amycolatopsis methanolica group</taxon>
    </lineage>
</organism>
<dbReference type="GO" id="GO:0016020">
    <property type="term" value="C:membrane"/>
    <property type="evidence" value="ECO:0007669"/>
    <property type="project" value="UniProtKB-SubCell"/>
</dbReference>
<dbReference type="PANTHER" id="PTHR42770">
    <property type="entry name" value="AMINO ACID TRANSPORTER-RELATED"/>
    <property type="match status" value="1"/>
</dbReference>